<evidence type="ECO:0000313" key="3">
    <source>
        <dbReference type="Proteomes" id="UP000807025"/>
    </source>
</evidence>
<feature type="compositionally biased region" description="Basic and acidic residues" evidence="1">
    <location>
        <begin position="70"/>
        <end position="99"/>
    </location>
</feature>
<protein>
    <submittedName>
        <fullName evidence="2">Uncharacterized protein</fullName>
    </submittedName>
</protein>
<accession>A0A9P5ZHX5</accession>
<comment type="caution">
    <text evidence="2">The sequence shown here is derived from an EMBL/GenBank/DDBJ whole genome shotgun (WGS) entry which is preliminary data.</text>
</comment>
<keyword evidence="3" id="KW-1185">Reference proteome</keyword>
<dbReference type="EMBL" id="MU154706">
    <property type="protein sequence ID" value="KAF9488592.1"/>
    <property type="molecule type" value="Genomic_DNA"/>
</dbReference>
<dbReference type="Proteomes" id="UP000807025">
    <property type="component" value="Unassembled WGS sequence"/>
</dbReference>
<feature type="compositionally biased region" description="Polar residues" evidence="1">
    <location>
        <begin position="106"/>
        <end position="117"/>
    </location>
</feature>
<feature type="compositionally biased region" description="Basic residues" evidence="1">
    <location>
        <begin position="118"/>
        <end position="127"/>
    </location>
</feature>
<sequence length="127" mass="15053">MLQFSSCLNLVKKAHLRTFAGSALVMLKRHQEDVEVYPYHSHPHCAYQREGDSYSSYGQAWRYRDQCGGETEHREGLSQRGRDEDDRHWRPRHRDRDYRCQGSGSGTYRTTCSYHSTQTRRNRSPDR</sequence>
<reference evidence="2" key="1">
    <citation type="submission" date="2020-11" db="EMBL/GenBank/DDBJ databases">
        <authorList>
            <consortium name="DOE Joint Genome Institute"/>
            <person name="Ahrendt S."/>
            <person name="Riley R."/>
            <person name="Andreopoulos W."/>
            <person name="Labutti K."/>
            <person name="Pangilinan J."/>
            <person name="Ruiz-Duenas F.J."/>
            <person name="Barrasa J.M."/>
            <person name="Sanchez-Garcia M."/>
            <person name="Camarero S."/>
            <person name="Miyauchi S."/>
            <person name="Serrano A."/>
            <person name="Linde D."/>
            <person name="Babiker R."/>
            <person name="Drula E."/>
            <person name="Ayuso-Fernandez I."/>
            <person name="Pacheco R."/>
            <person name="Padilla G."/>
            <person name="Ferreira P."/>
            <person name="Barriuso J."/>
            <person name="Kellner H."/>
            <person name="Castanera R."/>
            <person name="Alfaro M."/>
            <person name="Ramirez L."/>
            <person name="Pisabarro A.G."/>
            <person name="Kuo A."/>
            <person name="Tritt A."/>
            <person name="Lipzen A."/>
            <person name="He G."/>
            <person name="Yan M."/>
            <person name="Ng V."/>
            <person name="Cullen D."/>
            <person name="Martin F."/>
            <person name="Rosso M.-N."/>
            <person name="Henrissat B."/>
            <person name="Hibbett D."/>
            <person name="Martinez A.T."/>
            <person name="Grigoriev I.V."/>
        </authorList>
    </citation>
    <scope>NUCLEOTIDE SEQUENCE</scope>
    <source>
        <strain evidence="2">ATCC 90797</strain>
    </source>
</reference>
<dbReference type="AlphaFoldDB" id="A0A9P5ZHX5"/>
<gene>
    <name evidence="2" type="ORF">BDN71DRAFT_1457059</name>
</gene>
<organism evidence="2 3">
    <name type="scientific">Pleurotus eryngii</name>
    <name type="common">Boletus of the steppes</name>
    <dbReference type="NCBI Taxonomy" id="5323"/>
    <lineage>
        <taxon>Eukaryota</taxon>
        <taxon>Fungi</taxon>
        <taxon>Dikarya</taxon>
        <taxon>Basidiomycota</taxon>
        <taxon>Agaricomycotina</taxon>
        <taxon>Agaricomycetes</taxon>
        <taxon>Agaricomycetidae</taxon>
        <taxon>Agaricales</taxon>
        <taxon>Pleurotineae</taxon>
        <taxon>Pleurotaceae</taxon>
        <taxon>Pleurotus</taxon>
    </lineage>
</organism>
<proteinExistence type="predicted"/>
<evidence type="ECO:0000313" key="2">
    <source>
        <dbReference type="EMBL" id="KAF9488592.1"/>
    </source>
</evidence>
<evidence type="ECO:0000256" key="1">
    <source>
        <dbReference type="SAM" id="MobiDB-lite"/>
    </source>
</evidence>
<feature type="region of interest" description="Disordered" evidence="1">
    <location>
        <begin position="70"/>
        <end position="127"/>
    </location>
</feature>
<name>A0A9P5ZHX5_PLEER</name>